<feature type="domain" description="Response regulatory" evidence="6">
    <location>
        <begin position="548"/>
        <end position="664"/>
    </location>
</feature>
<dbReference type="EC" id="2.7.13.3" evidence="2"/>
<dbReference type="InterPro" id="IPR001789">
    <property type="entry name" value="Sig_transdc_resp-reg_receiver"/>
</dbReference>
<evidence type="ECO:0000256" key="1">
    <source>
        <dbReference type="ARBA" id="ARBA00000085"/>
    </source>
</evidence>
<dbReference type="SUPFAM" id="SSF55874">
    <property type="entry name" value="ATPase domain of HSP90 chaperone/DNA topoisomerase II/histidine kinase"/>
    <property type="match status" value="1"/>
</dbReference>
<keyword evidence="3 4" id="KW-0597">Phosphoprotein</keyword>
<dbReference type="Pfam" id="PF00072">
    <property type="entry name" value="Response_reg"/>
    <property type="match status" value="1"/>
</dbReference>
<dbReference type="PROSITE" id="PS50110">
    <property type="entry name" value="RESPONSE_REGULATORY"/>
    <property type="match status" value="1"/>
</dbReference>
<dbReference type="InterPro" id="IPR035965">
    <property type="entry name" value="PAS-like_dom_sf"/>
</dbReference>
<dbReference type="Gene3D" id="3.40.50.2300">
    <property type="match status" value="1"/>
</dbReference>
<dbReference type="InterPro" id="IPR005467">
    <property type="entry name" value="His_kinase_dom"/>
</dbReference>
<sequence length="666" mass="73478">MENNIQVIHLAPLPAANESIAGTDWSRTPLGPLAKWPATLRIAVDMLQLSPFPCALVWGSDLSVIHNDAYPIHSRQGCAFHELWGTAWAVMGAAVFQALEGQGSITEVSLPIEQQHTRFTCCYSPIRDEQGAVAGFVHTLIAASASAEAASEWRERALSFEAQLASYLADSQHTWQLSPDVMLMLDDNQQVRMANPAWQRLLGWTAQNQPATPLSELVHPAERTDCILALTALYKGGAASTFEARMRHAEGHYCWFSWTTLAGQTMPMLVGRDITETRKSIQRLAEAAVRDSQRMESVAKVAGSYGHQMNNVLSGVSSSLEWLERRLLQGRTERLEDYVKMARDCAERAIGLTHNLLAFARSQPLSPSPLDVSRLMREAEPMLRQALSGDIHLEWQLDSAPWPVQLDRDQLRNALMHLCANASEACLGRGKVQIRSSNERLSYTAEQPSGLPAGDYVVIQVEDDGHGMSGETSAHAFEPFFTTKEMGHGVGLGLAMVHGFVHQSGGQVWLESKLGHGTRVVMMFPRYQGSLAVQPELEPKPMQAHGERLLLIDDEVNLRGLMKEALVDRGYEVSDAPDANTALGAYRSAGPFELVITDIGLPGGFNGRQVARALRMLDPGQKILFITGYTEEPVEQHVLDQPGTSLLYKPFSLDTLCRQVQHMLHE</sequence>
<dbReference type="InterPro" id="IPR011006">
    <property type="entry name" value="CheY-like_superfamily"/>
</dbReference>
<dbReference type="PRINTS" id="PR00344">
    <property type="entry name" value="BCTRLSENSOR"/>
</dbReference>
<dbReference type="Gene3D" id="1.10.287.130">
    <property type="match status" value="1"/>
</dbReference>
<comment type="caution">
    <text evidence="7">The sequence shown here is derived from an EMBL/GenBank/DDBJ whole genome shotgun (WGS) entry which is preliminary data.</text>
</comment>
<dbReference type="EMBL" id="JBBHLC010000002">
    <property type="protein sequence ID" value="MEJ5861934.1"/>
    <property type="molecule type" value="Genomic_DNA"/>
</dbReference>
<organism evidence="7 8">
    <name type="scientific">Pseudomonas farsensis</name>
    <dbReference type="NCBI Taxonomy" id="2745492"/>
    <lineage>
        <taxon>Bacteria</taxon>
        <taxon>Pseudomonadati</taxon>
        <taxon>Pseudomonadota</taxon>
        <taxon>Gammaproteobacteria</taxon>
        <taxon>Pseudomonadales</taxon>
        <taxon>Pseudomonadaceae</taxon>
        <taxon>Pseudomonas</taxon>
    </lineage>
</organism>
<dbReference type="SMART" id="SM00091">
    <property type="entry name" value="PAS"/>
    <property type="match status" value="1"/>
</dbReference>
<dbReference type="SMART" id="SM00448">
    <property type="entry name" value="REC"/>
    <property type="match status" value="1"/>
</dbReference>
<dbReference type="InterPro" id="IPR000014">
    <property type="entry name" value="PAS"/>
</dbReference>
<keyword evidence="8" id="KW-1185">Reference proteome</keyword>
<evidence type="ECO:0000259" key="6">
    <source>
        <dbReference type="PROSITE" id="PS50110"/>
    </source>
</evidence>
<dbReference type="Pfam" id="PF00512">
    <property type="entry name" value="HisKA"/>
    <property type="match status" value="1"/>
</dbReference>
<dbReference type="Gene3D" id="3.30.565.10">
    <property type="entry name" value="Histidine kinase-like ATPase, C-terminal domain"/>
    <property type="match status" value="1"/>
</dbReference>
<dbReference type="SUPFAM" id="SSF55785">
    <property type="entry name" value="PYP-like sensor domain (PAS domain)"/>
    <property type="match status" value="1"/>
</dbReference>
<dbReference type="RefSeq" id="WP_339598043.1">
    <property type="nucleotide sequence ID" value="NZ_JBBHLC010000002.1"/>
</dbReference>
<dbReference type="Pfam" id="PF08447">
    <property type="entry name" value="PAS_3"/>
    <property type="match status" value="1"/>
</dbReference>
<dbReference type="CDD" id="cd00082">
    <property type="entry name" value="HisKA"/>
    <property type="match status" value="1"/>
</dbReference>
<evidence type="ECO:0000256" key="4">
    <source>
        <dbReference type="PROSITE-ProRule" id="PRU00169"/>
    </source>
</evidence>
<dbReference type="Pfam" id="PF02518">
    <property type="entry name" value="HATPase_c"/>
    <property type="match status" value="1"/>
</dbReference>
<dbReference type="InterPro" id="IPR036890">
    <property type="entry name" value="HATPase_C_sf"/>
</dbReference>
<accession>A0ABU8QMQ1</accession>
<evidence type="ECO:0000256" key="3">
    <source>
        <dbReference type="ARBA" id="ARBA00022553"/>
    </source>
</evidence>
<dbReference type="PROSITE" id="PS50109">
    <property type="entry name" value="HIS_KIN"/>
    <property type="match status" value="1"/>
</dbReference>
<dbReference type="Gene3D" id="3.30.450.20">
    <property type="entry name" value="PAS domain"/>
    <property type="match status" value="1"/>
</dbReference>
<feature type="domain" description="Histidine kinase" evidence="5">
    <location>
        <begin position="304"/>
        <end position="528"/>
    </location>
</feature>
<proteinExistence type="predicted"/>
<dbReference type="PANTHER" id="PTHR43065:SF42">
    <property type="entry name" value="TWO-COMPONENT SENSOR PPRA"/>
    <property type="match status" value="1"/>
</dbReference>
<dbReference type="InterPro" id="IPR003661">
    <property type="entry name" value="HisK_dim/P_dom"/>
</dbReference>
<evidence type="ECO:0000259" key="5">
    <source>
        <dbReference type="PROSITE" id="PS50109"/>
    </source>
</evidence>
<evidence type="ECO:0000256" key="2">
    <source>
        <dbReference type="ARBA" id="ARBA00012438"/>
    </source>
</evidence>
<keyword evidence="7" id="KW-0067">ATP-binding</keyword>
<gene>
    <name evidence="7" type="ORF">V7S98_01715</name>
</gene>
<evidence type="ECO:0000313" key="8">
    <source>
        <dbReference type="Proteomes" id="UP001380290"/>
    </source>
</evidence>
<keyword evidence="7" id="KW-0547">Nucleotide-binding</keyword>
<dbReference type="PANTHER" id="PTHR43065">
    <property type="entry name" value="SENSOR HISTIDINE KINASE"/>
    <property type="match status" value="1"/>
</dbReference>
<comment type="catalytic activity">
    <reaction evidence="1">
        <text>ATP + protein L-histidine = ADP + protein N-phospho-L-histidine.</text>
        <dbReference type="EC" id="2.7.13.3"/>
    </reaction>
</comment>
<name>A0ABU8QMQ1_9PSED</name>
<dbReference type="InterPro" id="IPR003594">
    <property type="entry name" value="HATPase_dom"/>
</dbReference>
<dbReference type="CDD" id="cd00130">
    <property type="entry name" value="PAS"/>
    <property type="match status" value="1"/>
</dbReference>
<dbReference type="InterPro" id="IPR013655">
    <property type="entry name" value="PAS_fold_3"/>
</dbReference>
<dbReference type="SUPFAM" id="SSF47384">
    <property type="entry name" value="Homodimeric domain of signal transducing histidine kinase"/>
    <property type="match status" value="1"/>
</dbReference>
<dbReference type="Proteomes" id="UP001380290">
    <property type="component" value="Unassembled WGS sequence"/>
</dbReference>
<dbReference type="GO" id="GO:0005524">
    <property type="term" value="F:ATP binding"/>
    <property type="evidence" value="ECO:0007669"/>
    <property type="project" value="UniProtKB-KW"/>
</dbReference>
<evidence type="ECO:0000313" key="7">
    <source>
        <dbReference type="EMBL" id="MEJ5861934.1"/>
    </source>
</evidence>
<dbReference type="InterPro" id="IPR036097">
    <property type="entry name" value="HisK_dim/P_sf"/>
</dbReference>
<dbReference type="SMART" id="SM00387">
    <property type="entry name" value="HATPase_c"/>
    <property type="match status" value="1"/>
</dbReference>
<dbReference type="SMART" id="SM00388">
    <property type="entry name" value="HisKA"/>
    <property type="match status" value="1"/>
</dbReference>
<dbReference type="SUPFAM" id="SSF52172">
    <property type="entry name" value="CheY-like"/>
    <property type="match status" value="1"/>
</dbReference>
<reference evidence="7 8" key="1">
    <citation type="submission" date="2024-02" db="EMBL/GenBank/DDBJ databases">
        <title>Identification of pathogenicity and growth-promoting function of Pseudomonas putida variant.</title>
        <authorList>
            <person name="Sun J."/>
        </authorList>
    </citation>
    <scope>NUCLEOTIDE SEQUENCE [LARGE SCALE GENOMIC DNA]</scope>
    <source>
        <strain evidence="7 8">A03</strain>
    </source>
</reference>
<dbReference type="InterPro" id="IPR004358">
    <property type="entry name" value="Sig_transdc_His_kin-like_C"/>
</dbReference>
<feature type="modified residue" description="4-aspartylphosphate" evidence="4">
    <location>
        <position position="598"/>
    </location>
</feature>
<dbReference type="NCBIfam" id="TIGR00229">
    <property type="entry name" value="sensory_box"/>
    <property type="match status" value="1"/>
</dbReference>
<protein>
    <recommendedName>
        <fullName evidence="2">histidine kinase</fullName>
        <ecNumber evidence="2">2.7.13.3</ecNumber>
    </recommendedName>
</protein>